<sequence>MPNSADHVKRQMRASSQRINDSFEVIRSLTDDEEGYTINYNLQVFYNGLQFCDLGNENAKMEQVCLVIAEMKKPLTEEQKRRGYKETLRVKTRYKVKENVKQQQLRDDILISSEESPQSTEGSLQLSFRF</sequence>
<reference evidence="1" key="1">
    <citation type="submission" date="2023-01" db="EMBL/GenBank/DDBJ databases">
        <title>Genome assembly of the deep-sea coral Lophelia pertusa.</title>
        <authorList>
            <person name="Herrera S."/>
            <person name="Cordes E."/>
        </authorList>
    </citation>
    <scope>NUCLEOTIDE SEQUENCE</scope>
    <source>
        <strain evidence="1">USNM1676648</strain>
        <tissue evidence="1">Polyp</tissue>
    </source>
</reference>
<comment type="caution">
    <text evidence="1">The sequence shown here is derived from an EMBL/GenBank/DDBJ whole genome shotgun (WGS) entry which is preliminary data.</text>
</comment>
<evidence type="ECO:0000313" key="1">
    <source>
        <dbReference type="EMBL" id="KAJ7392156.1"/>
    </source>
</evidence>
<proteinExistence type="predicted"/>
<name>A0A9X0DA47_9CNID</name>
<accession>A0A9X0DA47</accession>
<organism evidence="1 2">
    <name type="scientific">Desmophyllum pertusum</name>
    <dbReference type="NCBI Taxonomy" id="174260"/>
    <lineage>
        <taxon>Eukaryota</taxon>
        <taxon>Metazoa</taxon>
        <taxon>Cnidaria</taxon>
        <taxon>Anthozoa</taxon>
        <taxon>Hexacorallia</taxon>
        <taxon>Scleractinia</taxon>
        <taxon>Caryophylliina</taxon>
        <taxon>Caryophylliidae</taxon>
        <taxon>Desmophyllum</taxon>
    </lineage>
</organism>
<keyword evidence="2" id="KW-1185">Reference proteome</keyword>
<gene>
    <name evidence="1" type="ORF">OS493_013528</name>
</gene>
<dbReference type="AlphaFoldDB" id="A0A9X0DA47"/>
<dbReference type="EMBL" id="MU825402">
    <property type="protein sequence ID" value="KAJ7392156.1"/>
    <property type="molecule type" value="Genomic_DNA"/>
</dbReference>
<evidence type="ECO:0000313" key="2">
    <source>
        <dbReference type="Proteomes" id="UP001163046"/>
    </source>
</evidence>
<dbReference type="Proteomes" id="UP001163046">
    <property type="component" value="Unassembled WGS sequence"/>
</dbReference>
<protein>
    <submittedName>
        <fullName evidence="1">Uncharacterized protein</fullName>
    </submittedName>
</protein>